<dbReference type="Gene3D" id="3.40.50.720">
    <property type="entry name" value="NAD(P)-binding Rossmann-like Domain"/>
    <property type="match status" value="1"/>
</dbReference>
<evidence type="ECO:0000259" key="2">
    <source>
        <dbReference type="SMART" id="SM00822"/>
    </source>
</evidence>
<dbReference type="NCBIfam" id="NF005559">
    <property type="entry name" value="PRK07231.1"/>
    <property type="match status" value="1"/>
</dbReference>
<dbReference type="InterPro" id="IPR057326">
    <property type="entry name" value="KR_dom"/>
</dbReference>
<keyword evidence="4" id="KW-1185">Reference proteome</keyword>
<dbReference type="InterPro" id="IPR050259">
    <property type="entry name" value="SDR"/>
</dbReference>
<dbReference type="InterPro" id="IPR002347">
    <property type="entry name" value="SDR_fam"/>
</dbReference>
<dbReference type="PRINTS" id="PR00081">
    <property type="entry name" value="GDHRDH"/>
</dbReference>
<organism evidence="3 4">
    <name type="scientific">Albimonas donghaensis</name>
    <dbReference type="NCBI Taxonomy" id="356660"/>
    <lineage>
        <taxon>Bacteria</taxon>
        <taxon>Pseudomonadati</taxon>
        <taxon>Pseudomonadota</taxon>
        <taxon>Alphaproteobacteria</taxon>
        <taxon>Rhodobacterales</taxon>
        <taxon>Paracoccaceae</taxon>
        <taxon>Albimonas</taxon>
    </lineage>
</organism>
<dbReference type="SUPFAM" id="SSF51735">
    <property type="entry name" value="NAD(P)-binding Rossmann-fold domains"/>
    <property type="match status" value="1"/>
</dbReference>
<dbReference type="AlphaFoldDB" id="A0A1H3DI63"/>
<dbReference type="InterPro" id="IPR020904">
    <property type="entry name" value="Sc_DH/Rdtase_CS"/>
</dbReference>
<dbReference type="FunFam" id="3.40.50.720:FF:000084">
    <property type="entry name" value="Short-chain dehydrogenase reductase"/>
    <property type="match status" value="1"/>
</dbReference>
<dbReference type="PRINTS" id="PR00080">
    <property type="entry name" value="SDRFAMILY"/>
</dbReference>
<accession>A0A1H3DI63</accession>
<proteinExistence type="inferred from homology"/>
<sequence>MGDRLAGRRALITGGSRGIGLAIAEAYAAEGADVVLAATNPAKLEEARAAVAPHGGRVEAMVCDVTDRAACFALVAKAETALGGLDILVNSAGVHIPSGFLDQTPEDFSRTFTVNVDGPFHLMQAALPGMIAAGYGKIVNIASTAGKWASANQAAYNASKHAVVGLTRCLAVEMGPKGVRVNAICPGIVTTDMGDAFLPAHAKAAGTTPEAIRDAALKRAALGRFMGADDVAPLAVYLAAAESDGMTGQSIALDGGMVFV</sequence>
<evidence type="ECO:0000256" key="1">
    <source>
        <dbReference type="ARBA" id="ARBA00006484"/>
    </source>
</evidence>
<gene>
    <name evidence="3" type="ORF">SAMN05444336_10824</name>
</gene>
<dbReference type="PANTHER" id="PTHR42879:SF2">
    <property type="entry name" value="3-OXOACYL-[ACYL-CARRIER-PROTEIN] REDUCTASE FABG"/>
    <property type="match status" value="1"/>
</dbReference>
<dbReference type="GO" id="GO:0032787">
    <property type="term" value="P:monocarboxylic acid metabolic process"/>
    <property type="evidence" value="ECO:0007669"/>
    <property type="project" value="UniProtKB-ARBA"/>
</dbReference>
<evidence type="ECO:0000313" key="3">
    <source>
        <dbReference type="EMBL" id="SDX66047.1"/>
    </source>
</evidence>
<dbReference type="SMART" id="SM00822">
    <property type="entry name" value="PKS_KR"/>
    <property type="match status" value="1"/>
</dbReference>
<feature type="domain" description="Ketoreductase" evidence="2">
    <location>
        <begin position="8"/>
        <end position="187"/>
    </location>
</feature>
<evidence type="ECO:0000313" key="4">
    <source>
        <dbReference type="Proteomes" id="UP000199118"/>
    </source>
</evidence>
<dbReference type="Proteomes" id="UP000199118">
    <property type="component" value="Unassembled WGS sequence"/>
</dbReference>
<protein>
    <submittedName>
        <fullName evidence="3">Short-chain dehydrogenase</fullName>
    </submittedName>
</protein>
<comment type="similarity">
    <text evidence="1">Belongs to the short-chain dehydrogenases/reductases (SDR) family.</text>
</comment>
<dbReference type="RefSeq" id="WP_176954795.1">
    <property type="nucleotide sequence ID" value="NZ_FNMZ01000008.1"/>
</dbReference>
<dbReference type="InterPro" id="IPR036291">
    <property type="entry name" value="NAD(P)-bd_dom_sf"/>
</dbReference>
<dbReference type="PROSITE" id="PS00061">
    <property type="entry name" value="ADH_SHORT"/>
    <property type="match status" value="1"/>
</dbReference>
<name>A0A1H3DI63_9RHOB</name>
<dbReference type="PANTHER" id="PTHR42879">
    <property type="entry name" value="3-OXOACYL-(ACYL-CARRIER-PROTEIN) REDUCTASE"/>
    <property type="match status" value="1"/>
</dbReference>
<dbReference type="CDD" id="cd05233">
    <property type="entry name" value="SDR_c"/>
    <property type="match status" value="1"/>
</dbReference>
<dbReference type="EMBL" id="FNMZ01000008">
    <property type="protein sequence ID" value="SDX66047.1"/>
    <property type="molecule type" value="Genomic_DNA"/>
</dbReference>
<dbReference type="Pfam" id="PF13561">
    <property type="entry name" value="adh_short_C2"/>
    <property type="match status" value="1"/>
</dbReference>
<reference evidence="3 4" key="1">
    <citation type="submission" date="2016-10" db="EMBL/GenBank/DDBJ databases">
        <authorList>
            <person name="de Groot N.N."/>
        </authorList>
    </citation>
    <scope>NUCLEOTIDE SEQUENCE [LARGE SCALE GENOMIC DNA]</scope>
    <source>
        <strain evidence="3 4">DSM 17890</strain>
    </source>
</reference>
<dbReference type="STRING" id="356660.SAMN05444336_10824"/>